<dbReference type="Pfam" id="PF04185">
    <property type="entry name" value="Phosphoesterase"/>
    <property type="match status" value="1"/>
</dbReference>
<evidence type="ECO:0000313" key="4">
    <source>
        <dbReference type="Proteomes" id="UP000494365"/>
    </source>
</evidence>
<reference evidence="3 4" key="1">
    <citation type="submission" date="2020-04" db="EMBL/GenBank/DDBJ databases">
        <authorList>
            <person name="De Canck E."/>
        </authorList>
    </citation>
    <scope>NUCLEOTIDE SEQUENCE [LARGE SCALE GENOMIC DNA]</scope>
    <source>
        <strain evidence="3 4">LMG 28614</strain>
    </source>
</reference>
<organism evidence="3 4">
    <name type="scientific">Paraburkholderia ultramafica</name>
    <dbReference type="NCBI Taxonomy" id="1544867"/>
    <lineage>
        <taxon>Bacteria</taxon>
        <taxon>Pseudomonadati</taxon>
        <taxon>Pseudomonadota</taxon>
        <taxon>Betaproteobacteria</taxon>
        <taxon>Burkholderiales</taxon>
        <taxon>Burkholderiaceae</taxon>
        <taxon>Paraburkholderia</taxon>
    </lineage>
</organism>
<dbReference type="Proteomes" id="UP000494365">
    <property type="component" value="Unassembled WGS sequence"/>
</dbReference>
<dbReference type="GO" id="GO:0042578">
    <property type="term" value="F:phosphoric ester hydrolase activity"/>
    <property type="evidence" value="ECO:0007669"/>
    <property type="project" value="UniProtKB-ARBA"/>
</dbReference>
<dbReference type="RefSeq" id="WP_175154062.1">
    <property type="nucleotide sequence ID" value="NZ_CADIKK010000121.1"/>
</dbReference>
<dbReference type="EMBL" id="CADIKK010000121">
    <property type="protein sequence ID" value="CAB3810472.1"/>
    <property type="molecule type" value="Genomic_DNA"/>
</dbReference>
<dbReference type="Gene3D" id="3.40.720.10">
    <property type="entry name" value="Alkaline Phosphatase, subunit A"/>
    <property type="match status" value="2"/>
</dbReference>
<gene>
    <name evidence="3" type="ORF">LMG28614_07282</name>
</gene>
<feature type="compositionally biased region" description="Basic and acidic residues" evidence="2">
    <location>
        <begin position="308"/>
        <end position="324"/>
    </location>
</feature>
<evidence type="ECO:0000256" key="2">
    <source>
        <dbReference type="SAM" id="MobiDB-lite"/>
    </source>
</evidence>
<dbReference type="AlphaFoldDB" id="A0A6S7BRS1"/>
<name>A0A6S7BRS1_9BURK</name>
<dbReference type="PANTHER" id="PTHR31956">
    <property type="entry name" value="NON-SPECIFIC PHOSPHOLIPASE C4-RELATED"/>
    <property type="match status" value="1"/>
</dbReference>
<feature type="region of interest" description="Disordered" evidence="2">
    <location>
        <begin position="293"/>
        <end position="324"/>
    </location>
</feature>
<dbReference type="InterPro" id="IPR017850">
    <property type="entry name" value="Alkaline_phosphatase_core_sf"/>
</dbReference>
<protein>
    <recommendedName>
        <fullName evidence="5">Phospholipase C</fullName>
    </recommendedName>
</protein>
<dbReference type="InterPro" id="IPR007312">
    <property type="entry name" value="Phosphoesterase"/>
</dbReference>
<dbReference type="PANTHER" id="PTHR31956:SF1">
    <property type="entry name" value="NON-SPECIFIC PHOSPHOLIPASE C1"/>
    <property type="match status" value="1"/>
</dbReference>
<dbReference type="SUPFAM" id="SSF53649">
    <property type="entry name" value="Alkaline phosphatase-like"/>
    <property type="match status" value="1"/>
</dbReference>
<evidence type="ECO:0008006" key="5">
    <source>
        <dbReference type="Google" id="ProtNLM"/>
    </source>
</evidence>
<keyword evidence="1" id="KW-0378">Hydrolase</keyword>
<proteinExistence type="predicted"/>
<evidence type="ECO:0000313" key="3">
    <source>
        <dbReference type="EMBL" id="CAB3810472.1"/>
    </source>
</evidence>
<feature type="region of interest" description="Disordered" evidence="2">
    <location>
        <begin position="439"/>
        <end position="461"/>
    </location>
</feature>
<dbReference type="GO" id="GO:0009395">
    <property type="term" value="P:phospholipid catabolic process"/>
    <property type="evidence" value="ECO:0007669"/>
    <property type="project" value="TreeGrafter"/>
</dbReference>
<accession>A0A6S7BRS1</accession>
<evidence type="ECO:0000256" key="1">
    <source>
        <dbReference type="ARBA" id="ARBA00022801"/>
    </source>
</evidence>
<sequence length="473" mass="53212">MANIEHFVVLMLENRSFDHIFGLRQGVNGIKDSQGNPVLVNVDDGGREVPIQGGAPFSIPTKHGRGPFHNVVDVNEQLFGDKEAQGQAKGSGFVSSYREALGQDTRGDFTDQDVDVVMKVFSPTDLPAINALADHFVLCEQWFCEVPGPTHPNRLYVHAGTSEGFAHNVFKRPFDSLTIYELVERAGKTWAVYDFDLNEVKNFTRLANKMENFRRFKPRFAQDIEKGELPNYSFIVPRFNSTHYAPQNDQHAPADVRWGEQLIADVYDALRAHDETWGKCALIVTYDEHGGFPDHEIPPGASNPDDIDSPRPDDNGGNHHPPEFKFDRLGLRVPALIVSPWVERGMVCKDKLQHTSILKTVREAFGIEKSLSKREEEATSFSHLFIETTVRTDAPQKLPRPKMTQLAPATHHANPGNHMPDDLQTEMLDGLLQATRLSHPEDEDTPVETPPTQAEVSALAHQRWARHEKWVKS</sequence>
<keyword evidence="4" id="KW-1185">Reference proteome</keyword>